<protein>
    <submittedName>
        <fullName evidence="2">Uncharacterized protein</fullName>
    </submittedName>
</protein>
<name>A0A382D2B5_9ZZZZ</name>
<reference evidence="2" key="1">
    <citation type="submission" date="2018-05" db="EMBL/GenBank/DDBJ databases">
        <authorList>
            <person name="Lanie J.A."/>
            <person name="Ng W.-L."/>
            <person name="Kazmierczak K.M."/>
            <person name="Andrzejewski T.M."/>
            <person name="Davidsen T.M."/>
            <person name="Wayne K.J."/>
            <person name="Tettelin H."/>
            <person name="Glass J.I."/>
            <person name="Rusch D."/>
            <person name="Podicherti R."/>
            <person name="Tsui H.-C.T."/>
            <person name="Winkler M.E."/>
        </authorList>
    </citation>
    <scope>NUCLEOTIDE SEQUENCE</scope>
</reference>
<feature type="transmembrane region" description="Helical" evidence="1">
    <location>
        <begin position="67"/>
        <end position="92"/>
    </location>
</feature>
<feature type="transmembrane region" description="Helical" evidence="1">
    <location>
        <begin position="12"/>
        <end position="31"/>
    </location>
</feature>
<dbReference type="EMBL" id="UINC01037289">
    <property type="protein sequence ID" value="SVB32560.1"/>
    <property type="molecule type" value="Genomic_DNA"/>
</dbReference>
<gene>
    <name evidence="2" type="ORF">METZ01_LOCUS185414</name>
</gene>
<organism evidence="2">
    <name type="scientific">marine metagenome</name>
    <dbReference type="NCBI Taxonomy" id="408172"/>
    <lineage>
        <taxon>unclassified sequences</taxon>
        <taxon>metagenomes</taxon>
        <taxon>ecological metagenomes</taxon>
    </lineage>
</organism>
<feature type="transmembrane region" description="Helical" evidence="1">
    <location>
        <begin position="37"/>
        <end position="55"/>
    </location>
</feature>
<keyword evidence="1" id="KW-0812">Transmembrane</keyword>
<feature type="transmembrane region" description="Helical" evidence="1">
    <location>
        <begin position="112"/>
        <end position="140"/>
    </location>
</feature>
<evidence type="ECO:0000256" key="1">
    <source>
        <dbReference type="SAM" id="Phobius"/>
    </source>
</evidence>
<keyword evidence="1" id="KW-1133">Transmembrane helix</keyword>
<dbReference type="AlphaFoldDB" id="A0A382D2B5"/>
<keyword evidence="1" id="KW-0472">Membrane</keyword>
<sequence length="152" mass="16954">MALDLKQTIVTVKGLIIFGWIIAAIRLVLDLSAPDMSMYFGVYYTMPLAYLYYGLTGKMDDLPWSRLAIAMVVVGFFVWFIPNTITYTAAQFMGWDFGRFSAEIQDSTIGKILSGLSISGVTFVAGAGWSVVFGSLLIYLPRRFRKQNPHTA</sequence>
<proteinExistence type="predicted"/>
<evidence type="ECO:0000313" key="2">
    <source>
        <dbReference type="EMBL" id="SVB32560.1"/>
    </source>
</evidence>
<accession>A0A382D2B5</accession>